<keyword evidence="1" id="KW-0808">Transferase</keyword>
<comment type="caution">
    <text evidence="1">The sequence shown here is derived from an EMBL/GenBank/DDBJ whole genome shotgun (WGS) entry which is preliminary data.</text>
</comment>
<dbReference type="AlphaFoldDB" id="A0A6L2KM24"/>
<evidence type="ECO:0000313" key="1">
    <source>
        <dbReference type="EMBL" id="GEU49672.1"/>
    </source>
</evidence>
<dbReference type="PANTHER" id="PTHR48475:SF2">
    <property type="entry name" value="RIBONUCLEASE H"/>
    <property type="match status" value="1"/>
</dbReference>
<sequence>MYKPTNDIKGKVLADFLSEALVGAKPKIFFHLPVQAPKKDDTKRWTLFTDEESNSKGFRAGLVLINPSGVEFTASNGRQNKGAGNRRQGRLEVTIMIKYLATAKYCMARFKSFTIHNIPINSKQKEDVLSKLATIAFDHLTKKVLVEILSERSTDRKELNAMVEDEEDNWMMPIIKCLREGVWLEDKAEARALRMKINQYVWEEGFFFKKGYLIPMLRQGWEGMKPSRSTNYQMYFGPQASLKQSNGETPFSLTYGSEAERREVAAIREAKDKTKMEHYYNQRVKLMSFKPDEYVFRRNETIQLEDQGKLWPKWEGPYRVIEAYQNGSYKFKRRKGKRYRGPGMLST</sequence>
<gene>
    <name evidence="1" type="ORF">Tci_021650</name>
</gene>
<protein>
    <submittedName>
        <fullName evidence="1">Reverse transcriptase domain-containing protein</fullName>
    </submittedName>
</protein>
<accession>A0A6L2KM24</accession>
<name>A0A6L2KM24_TANCI</name>
<keyword evidence="1" id="KW-0695">RNA-directed DNA polymerase</keyword>
<dbReference type="GO" id="GO:0003964">
    <property type="term" value="F:RNA-directed DNA polymerase activity"/>
    <property type="evidence" value="ECO:0007669"/>
    <property type="project" value="UniProtKB-KW"/>
</dbReference>
<proteinExistence type="predicted"/>
<reference evidence="1" key="1">
    <citation type="journal article" date="2019" name="Sci. Rep.">
        <title>Draft genome of Tanacetum cinerariifolium, the natural source of mosquito coil.</title>
        <authorList>
            <person name="Yamashiro T."/>
            <person name="Shiraishi A."/>
            <person name="Satake H."/>
            <person name="Nakayama K."/>
        </authorList>
    </citation>
    <scope>NUCLEOTIDE SEQUENCE</scope>
</reference>
<dbReference type="PANTHER" id="PTHR48475">
    <property type="entry name" value="RIBONUCLEASE H"/>
    <property type="match status" value="1"/>
</dbReference>
<keyword evidence="1" id="KW-0548">Nucleotidyltransferase</keyword>
<organism evidence="1">
    <name type="scientific">Tanacetum cinerariifolium</name>
    <name type="common">Dalmatian daisy</name>
    <name type="synonym">Chrysanthemum cinerariifolium</name>
    <dbReference type="NCBI Taxonomy" id="118510"/>
    <lineage>
        <taxon>Eukaryota</taxon>
        <taxon>Viridiplantae</taxon>
        <taxon>Streptophyta</taxon>
        <taxon>Embryophyta</taxon>
        <taxon>Tracheophyta</taxon>
        <taxon>Spermatophyta</taxon>
        <taxon>Magnoliopsida</taxon>
        <taxon>eudicotyledons</taxon>
        <taxon>Gunneridae</taxon>
        <taxon>Pentapetalae</taxon>
        <taxon>asterids</taxon>
        <taxon>campanulids</taxon>
        <taxon>Asterales</taxon>
        <taxon>Asteraceae</taxon>
        <taxon>Asteroideae</taxon>
        <taxon>Anthemideae</taxon>
        <taxon>Anthemidinae</taxon>
        <taxon>Tanacetum</taxon>
    </lineage>
</organism>
<dbReference type="EMBL" id="BKCJ010002599">
    <property type="protein sequence ID" value="GEU49672.1"/>
    <property type="molecule type" value="Genomic_DNA"/>
</dbReference>